<accession>A0A9Q0LPV7</accession>
<proteinExistence type="predicted"/>
<reference evidence="3" key="1">
    <citation type="submission" date="2022-10" db="EMBL/GenBank/DDBJ databases">
        <title>Novel sulphate-reducing endosymbionts in the free-living metamonad Anaeramoeba.</title>
        <authorList>
            <person name="Jerlstrom-Hultqvist J."/>
            <person name="Cepicka I."/>
            <person name="Gallot-Lavallee L."/>
            <person name="Salas-Leiva D."/>
            <person name="Curtis B.A."/>
            <person name="Zahonova K."/>
            <person name="Pipaliya S."/>
            <person name="Dacks J."/>
            <person name="Roger A.J."/>
        </authorList>
    </citation>
    <scope>NUCLEOTIDE SEQUENCE</scope>
    <source>
        <strain evidence="3">BMAN</strain>
    </source>
</reference>
<evidence type="ECO:0000313" key="4">
    <source>
        <dbReference type="Proteomes" id="UP001149090"/>
    </source>
</evidence>
<evidence type="ECO:0000313" key="3">
    <source>
        <dbReference type="EMBL" id="KAJ5076862.1"/>
    </source>
</evidence>
<dbReference type="AlphaFoldDB" id="A0A9Q0LPV7"/>
<dbReference type="Proteomes" id="UP001149090">
    <property type="component" value="Unassembled WGS sequence"/>
</dbReference>
<keyword evidence="1" id="KW-0175">Coiled coil</keyword>
<sequence>MGQITFQPQINANNLKTKGLKERVYRKKLSKEKDALFACTLEKGFIECNNPVIELFGSKSKKDFLAHPPQQFLTLTQPQFENAHTMEIVRAVFAKLQEKPSEPVRQILNLKKTTAEEFFGEIYFTVIHINKHYAIQGLIKSTMKTLEEAKQKLESEHTIVDNETLFPKQSESDLPTTESEQTLEQTNTPKEETQTKLQTQIGTSHYSIDSQIQELETKNRKLMQTRKDLFNQEIRLLQKSIDEKNEENSKLKNELLVLQEYLEEVKNDNDSSQKQSDFQGKIDKYKEKKKKYKMEVERLTNKLKLAEMEKENLKKLI</sequence>
<dbReference type="EMBL" id="JAPDFW010000059">
    <property type="protein sequence ID" value="KAJ5076862.1"/>
    <property type="molecule type" value="Genomic_DNA"/>
</dbReference>
<evidence type="ECO:0000256" key="1">
    <source>
        <dbReference type="SAM" id="Coils"/>
    </source>
</evidence>
<protein>
    <submittedName>
        <fullName evidence="3">Lamin dm0-related</fullName>
    </submittedName>
</protein>
<organism evidence="3 4">
    <name type="scientific">Anaeramoeba ignava</name>
    <name type="common">Anaerobic marine amoeba</name>
    <dbReference type="NCBI Taxonomy" id="1746090"/>
    <lineage>
        <taxon>Eukaryota</taxon>
        <taxon>Metamonada</taxon>
        <taxon>Anaeramoebidae</taxon>
        <taxon>Anaeramoeba</taxon>
    </lineage>
</organism>
<gene>
    <name evidence="3" type="ORF">M0811_00180</name>
</gene>
<name>A0A9Q0LPV7_ANAIG</name>
<comment type="caution">
    <text evidence="3">The sequence shown here is derived from an EMBL/GenBank/DDBJ whole genome shotgun (WGS) entry which is preliminary data.</text>
</comment>
<keyword evidence="4" id="KW-1185">Reference proteome</keyword>
<feature type="region of interest" description="Disordered" evidence="2">
    <location>
        <begin position="161"/>
        <end position="202"/>
    </location>
</feature>
<feature type="coiled-coil region" evidence="1">
    <location>
        <begin position="208"/>
        <end position="316"/>
    </location>
</feature>
<feature type="compositionally biased region" description="Polar residues" evidence="2">
    <location>
        <begin position="167"/>
        <end position="188"/>
    </location>
</feature>
<evidence type="ECO:0000256" key="2">
    <source>
        <dbReference type="SAM" id="MobiDB-lite"/>
    </source>
</evidence>